<keyword evidence="1" id="KW-0812">Transmembrane</keyword>
<gene>
    <name evidence="2" type="ORF">AEAE_0297</name>
</gene>
<sequence length="247" mass="26131">MPGLTTGLNGHESAEALSPFDSMDFIERHKVSTTQESATSASASSAATAVSTPRSLRWRVVDIAVASVVGVVSAFIFWAAVFVYDFLGGPLEGALPGLSGLLNGLWLFAGPLALIIVRKPGAAIYAEIVASVLEALMGNQWGIETLYIGFIQGLFAELAFLFFAYKVWNLAVTTLSGTLAGLGCWGYSFFTHLQAINWNGSYGLANLVTTLISGALLSGIAMWYLARGLGRTGALDQFASGREVHKA</sequence>
<feature type="transmembrane region" description="Helical" evidence="1">
    <location>
        <begin position="170"/>
        <end position="190"/>
    </location>
</feature>
<reference evidence="2 3" key="1">
    <citation type="journal article" date="2017" name="BMC Genomics">
        <title>Comparative genomic and phylogenomic analyses of the Bifidobacteriaceae family.</title>
        <authorList>
            <person name="Lugli G.A."/>
            <person name="Milani C."/>
            <person name="Turroni F."/>
            <person name="Duranti S."/>
            <person name="Mancabelli L."/>
            <person name="Mangifesta M."/>
            <person name="Ferrario C."/>
            <person name="Modesto M."/>
            <person name="Mattarelli P."/>
            <person name="Jiri K."/>
            <person name="van Sinderen D."/>
            <person name="Ventura M."/>
        </authorList>
    </citation>
    <scope>NUCLEOTIDE SEQUENCE [LARGE SCALE GENOMIC DNA]</scope>
    <source>
        <strain evidence="2 3">LMG 21773</strain>
    </source>
</reference>
<dbReference type="Pfam" id="PF09819">
    <property type="entry name" value="ABC_cobalt"/>
    <property type="match status" value="1"/>
</dbReference>
<organism evidence="2 3">
    <name type="scientific">Aeriscardovia aeriphila</name>
    <dbReference type="NCBI Taxonomy" id="218139"/>
    <lineage>
        <taxon>Bacteria</taxon>
        <taxon>Bacillati</taxon>
        <taxon>Actinomycetota</taxon>
        <taxon>Actinomycetes</taxon>
        <taxon>Bifidobacteriales</taxon>
        <taxon>Bifidobacteriaceae</taxon>
        <taxon>Aeriscardovia</taxon>
    </lineage>
</organism>
<dbReference type="EMBL" id="MWWU01000002">
    <property type="protein sequence ID" value="OZG55809.1"/>
    <property type="molecule type" value="Genomic_DNA"/>
</dbReference>
<keyword evidence="1" id="KW-0472">Membrane</keyword>
<evidence type="ECO:0000313" key="2">
    <source>
        <dbReference type="EMBL" id="OZG55809.1"/>
    </source>
</evidence>
<feature type="transmembrane region" description="Helical" evidence="1">
    <location>
        <begin position="96"/>
        <end position="117"/>
    </location>
</feature>
<name>A0A261F9G5_9BIFI</name>
<evidence type="ECO:0000256" key="1">
    <source>
        <dbReference type="SAM" id="Phobius"/>
    </source>
</evidence>
<feature type="transmembrane region" description="Helical" evidence="1">
    <location>
        <begin position="147"/>
        <end position="165"/>
    </location>
</feature>
<feature type="transmembrane region" description="Helical" evidence="1">
    <location>
        <begin position="63"/>
        <end position="84"/>
    </location>
</feature>
<dbReference type="InterPro" id="IPR017195">
    <property type="entry name" value="ABC_thiamin-permease_prd"/>
</dbReference>
<keyword evidence="3" id="KW-1185">Reference proteome</keyword>
<comment type="caution">
    <text evidence="2">The sequence shown here is derived from an EMBL/GenBank/DDBJ whole genome shotgun (WGS) entry which is preliminary data.</text>
</comment>
<evidence type="ECO:0000313" key="3">
    <source>
        <dbReference type="Proteomes" id="UP000228976"/>
    </source>
</evidence>
<protein>
    <submittedName>
        <fullName evidence="2">ABC transporter permease</fullName>
    </submittedName>
</protein>
<dbReference type="Proteomes" id="UP000228976">
    <property type="component" value="Unassembled WGS sequence"/>
</dbReference>
<accession>A0A261F9G5</accession>
<keyword evidence="1" id="KW-1133">Transmembrane helix</keyword>
<dbReference type="AlphaFoldDB" id="A0A261F9G5"/>
<proteinExistence type="predicted"/>
<feature type="transmembrane region" description="Helical" evidence="1">
    <location>
        <begin position="202"/>
        <end position="225"/>
    </location>
</feature>